<dbReference type="PANTHER" id="PTHR42832">
    <property type="entry name" value="AMINO ACID AMINOTRANSFERASE"/>
    <property type="match status" value="1"/>
</dbReference>
<gene>
    <name evidence="5" type="ORF">CO674_32985</name>
</gene>
<keyword evidence="3" id="KW-0808">Transferase</keyword>
<dbReference type="InterPro" id="IPR015424">
    <property type="entry name" value="PyrdxlP-dep_Trfase"/>
</dbReference>
<dbReference type="RefSeq" id="WP_133118210.1">
    <property type="nucleotide sequence ID" value="NZ_LODW01000077.1"/>
</dbReference>
<dbReference type="PANTHER" id="PTHR42832:SF1">
    <property type="entry name" value="GLUTAMATE-PYRUVATE AMINOTRANSFERASE ALAC"/>
    <property type="match status" value="1"/>
</dbReference>
<comment type="caution">
    <text evidence="5">The sequence shown here is derived from an EMBL/GenBank/DDBJ whole genome shotgun (WGS) entry which is preliminary data.</text>
</comment>
<organism evidence="5 6">
    <name type="scientific">Rhizobium hidalgonense</name>
    <dbReference type="NCBI Taxonomy" id="1538159"/>
    <lineage>
        <taxon>Bacteria</taxon>
        <taxon>Pseudomonadati</taxon>
        <taxon>Pseudomonadota</taxon>
        <taxon>Alphaproteobacteria</taxon>
        <taxon>Hyphomicrobiales</taxon>
        <taxon>Rhizobiaceae</taxon>
        <taxon>Rhizobium/Agrobacterium group</taxon>
        <taxon>Rhizobium</taxon>
    </lineage>
</organism>
<keyword evidence="6" id="KW-1185">Reference proteome</keyword>
<feature type="non-terminal residue" evidence="5">
    <location>
        <position position="1"/>
    </location>
</feature>
<dbReference type="InterPro" id="IPR050881">
    <property type="entry name" value="LL-DAP_aminotransferase"/>
</dbReference>
<proteinExistence type="predicted"/>
<evidence type="ECO:0000256" key="1">
    <source>
        <dbReference type="ARBA" id="ARBA00001933"/>
    </source>
</evidence>
<dbReference type="EMBL" id="NWSY01000046">
    <property type="protein sequence ID" value="PDT19422.1"/>
    <property type="molecule type" value="Genomic_DNA"/>
</dbReference>
<evidence type="ECO:0000256" key="2">
    <source>
        <dbReference type="ARBA" id="ARBA00022576"/>
    </source>
</evidence>
<evidence type="ECO:0000313" key="6">
    <source>
        <dbReference type="Proteomes" id="UP000219914"/>
    </source>
</evidence>
<dbReference type="Gene3D" id="3.90.1150.10">
    <property type="entry name" value="Aspartate Aminotransferase, domain 1"/>
    <property type="match status" value="1"/>
</dbReference>
<comment type="cofactor">
    <cofactor evidence="1">
        <name>pyridoxal 5'-phosphate</name>
        <dbReference type="ChEBI" id="CHEBI:597326"/>
    </cofactor>
</comment>
<sequence length="162" mass="17978">GWRMGFAVGNERLIAALTRVKSYLDYGAFTPIQVAATHALNGDGSDIAEVRNVYKRRRDVMVESFGKAGFDVPPPAATMFAWAKIPEKFRHLGSLEFSKLLVEKADVAVAPGIGFGEMGDDYVRLALVENEHRIRQAARNIKKFMSTADETMHNVISLNAHR</sequence>
<keyword evidence="2 5" id="KW-0032">Aminotransferase</keyword>
<evidence type="ECO:0000313" key="5">
    <source>
        <dbReference type="EMBL" id="PDT19422.1"/>
    </source>
</evidence>
<name>A0ABX4JKV4_9HYPH</name>
<protein>
    <submittedName>
        <fullName evidence="5">Aminotransferase</fullName>
    </submittedName>
</protein>
<dbReference type="InterPro" id="IPR004839">
    <property type="entry name" value="Aminotransferase_I/II_large"/>
</dbReference>
<dbReference type="GO" id="GO:0008483">
    <property type="term" value="F:transaminase activity"/>
    <property type="evidence" value="ECO:0007669"/>
    <property type="project" value="UniProtKB-KW"/>
</dbReference>
<dbReference type="Proteomes" id="UP000219914">
    <property type="component" value="Unassembled WGS sequence"/>
</dbReference>
<dbReference type="SUPFAM" id="SSF53383">
    <property type="entry name" value="PLP-dependent transferases"/>
    <property type="match status" value="1"/>
</dbReference>
<dbReference type="CDD" id="cd00609">
    <property type="entry name" value="AAT_like"/>
    <property type="match status" value="1"/>
</dbReference>
<accession>A0ABX4JKV4</accession>
<dbReference type="InterPro" id="IPR015422">
    <property type="entry name" value="PyrdxlP-dep_Trfase_small"/>
</dbReference>
<evidence type="ECO:0000256" key="3">
    <source>
        <dbReference type="ARBA" id="ARBA00022679"/>
    </source>
</evidence>
<dbReference type="Pfam" id="PF00155">
    <property type="entry name" value="Aminotran_1_2"/>
    <property type="match status" value="1"/>
</dbReference>
<evidence type="ECO:0000259" key="4">
    <source>
        <dbReference type="Pfam" id="PF00155"/>
    </source>
</evidence>
<feature type="domain" description="Aminotransferase class I/classII large" evidence="4">
    <location>
        <begin position="1"/>
        <end position="139"/>
    </location>
</feature>
<dbReference type="InterPro" id="IPR015421">
    <property type="entry name" value="PyrdxlP-dep_Trfase_major"/>
</dbReference>
<dbReference type="Gene3D" id="3.40.640.10">
    <property type="entry name" value="Type I PLP-dependent aspartate aminotransferase-like (Major domain)"/>
    <property type="match status" value="1"/>
</dbReference>
<reference evidence="5 6" key="1">
    <citation type="submission" date="2017-09" db="EMBL/GenBank/DDBJ databases">
        <title>Comparative genomics of rhizobia isolated from Phaseolus vulgaris in China.</title>
        <authorList>
            <person name="Tong W."/>
        </authorList>
    </citation>
    <scope>NUCLEOTIDE SEQUENCE [LARGE SCALE GENOMIC DNA]</scope>
    <source>
        <strain evidence="5 6">FH14</strain>
    </source>
</reference>